<dbReference type="Proteomes" id="UP000424527">
    <property type="component" value="Unassembled WGS sequence"/>
</dbReference>
<feature type="region of interest" description="Disordered" evidence="10">
    <location>
        <begin position="1086"/>
        <end position="1127"/>
    </location>
</feature>
<evidence type="ECO:0000256" key="7">
    <source>
        <dbReference type="ARBA" id="ARBA00022840"/>
    </source>
</evidence>
<evidence type="ECO:0000313" key="13">
    <source>
        <dbReference type="EMBL" id="KAE8298532.1"/>
    </source>
</evidence>
<evidence type="ECO:0000259" key="12">
    <source>
        <dbReference type="Pfam" id="PF24889"/>
    </source>
</evidence>
<reference evidence="13 14" key="1">
    <citation type="submission" date="2019-07" db="EMBL/GenBank/DDBJ databases">
        <title>Chromosome genome assembly for large yellow croaker.</title>
        <authorList>
            <person name="Xiao S."/>
        </authorList>
    </citation>
    <scope>NUCLEOTIDE SEQUENCE [LARGE SCALE GENOMIC DNA]</scope>
    <source>
        <strain evidence="13">JMULYC20181020</strain>
        <tissue evidence="13">Muscle</tissue>
    </source>
</reference>
<dbReference type="InterPro" id="IPR011009">
    <property type="entry name" value="Kinase-like_dom_sf"/>
</dbReference>
<feature type="compositionally biased region" description="Low complexity" evidence="10">
    <location>
        <begin position="593"/>
        <end position="625"/>
    </location>
</feature>
<evidence type="ECO:0000256" key="4">
    <source>
        <dbReference type="ARBA" id="ARBA00022679"/>
    </source>
</evidence>
<feature type="domain" description="Serine/threonine-protein kinase OSR1/WNK CCT" evidence="11">
    <location>
        <begin position="102"/>
        <end position="165"/>
    </location>
</feature>
<comment type="caution">
    <text evidence="13">The sequence shown here is derived from an EMBL/GenBank/DDBJ whole genome shotgun (WGS) entry which is preliminary data.</text>
</comment>
<dbReference type="Pfam" id="PF12202">
    <property type="entry name" value="OSR1_C"/>
    <property type="match status" value="1"/>
</dbReference>
<feature type="domain" description="Serine/threonine-protein kinase WNK CCTL2" evidence="12">
    <location>
        <begin position="713"/>
        <end position="776"/>
    </location>
</feature>
<evidence type="ECO:0000256" key="5">
    <source>
        <dbReference type="ARBA" id="ARBA00022741"/>
    </source>
</evidence>
<feature type="region of interest" description="Disordered" evidence="10">
    <location>
        <begin position="593"/>
        <end position="638"/>
    </location>
</feature>
<dbReference type="FunFam" id="3.10.20.90:FF:000007">
    <property type="entry name" value="Serine/threonine-protein kinase WNK1 isoform 1"/>
    <property type="match status" value="1"/>
</dbReference>
<keyword evidence="5" id="KW-0547">Nucleotide-binding</keyword>
<feature type="region of interest" description="Disordered" evidence="10">
    <location>
        <begin position="1283"/>
        <end position="1311"/>
    </location>
</feature>
<keyword evidence="7" id="KW-0067">ATP-binding</keyword>
<feature type="compositionally biased region" description="Polar residues" evidence="10">
    <location>
        <begin position="836"/>
        <end position="861"/>
    </location>
</feature>
<dbReference type="InterPro" id="IPR050588">
    <property type="entry name" value="WNK_Ser-Thr_kinase"/>
</dbReference>
<evidence type="ECO:0000256" key="3">
    <source>
        <dbReference type="ARBA" id="ARBA00022527"/>
    </source>
</evidence>
<comment type="catalytic activity">
    <reaction evidence="8">
        <text>L-threonyl-[protein] + ATP = O-phospho-L-threonyl-[protein] + ADP + H(+)</text>
        <dbReference type="Rhea" id="RHEA:46608"/>
        <dbReference type="Rhea" id="RHEA-COMP:11060"/>
        <dbReference type="Rhea" id="RHEA-COMP:11605"/>
        <dbReference type="ChEBI" id="CHEBI:15378"/>
        <dbReference type="ChEBI" id="CHEBI:30013"/>
        <dbReference type="ChEBI" id="CHEBI:30616"/>
        <dbReference type="ChEBI" id="CHEBI:61977"/>
        <dbReference type="ChEBI" id="CHEBI:456216"/>
        <dbReference type="EC" id="2.7.11.1"/>
    </reaction>
</comment>
<feature type="compositionally biased region" description="Polar residues" evidence="10">
    <location>
        <begin position="964"/>
        <end position="974"/>
    </location>
</feature>
<evidence type="ECO:0000256" key="1">
    <source>
        <dbReference type="ARBA" id="ARBA00001946"/>
    </source>
</evidence>
<keyword evidence="6 13" id="KW-0418">Kinase</keyword>
<feature type="region of interest" description="Disordered" evidence="10">
    <location>
        <begin position="916"/>
        <end position="976"/>
    </location>
</feature>
<organism evidence="13 14">
    <name type="scientific">Larimichthys crocea</name>
    <name type="common">Large yellow croaker</name>
    <name type="synonym">Pseudosciaena crocea</name>
    <dbReference type="NCBI Taxonomy" id="215358"/>
    <lineage>
        <taxon>Eukaryota</taxon>
        <taxon>Metazoa</taxon>
        <taxon>Chordata</taxon>
        <taxon>Craniata</taxon>
        <taxon>Vertebrata</taxon>
        <taxon>Euteleostomi</taxon>
        <taxon>Actinopterygii</taxon>
        <taxon>Neopterygii</taxon>
        <taxon>Teleostei</taxon>
        <taxon>Neoteleostei</taxon>
        <taxon>Acanthomorphata</taxon>
        <taxon>Eupercaria</taxon>
        <taxon>Sciaenidae</taxon>
        <taxon>Larimichthys</taxon>
    </lineage>
</organism>
<dbReference type="EC" id="2.7.11.1" evidence="2"/>
<evidence type="ECO:0000256" key="8">
    <source>
        <dbReference type="ARBA" id="ARBA00047899"/>
    </source>
</evidence>
<feature type="region of interest" description="Disordered" evidence="10">
    <location>
        <begin position="835"/>
        <end position="884"/>
    </location>
</feature>
<evidence type="ECO:0000313" key="14">
    <source>
        <dbReference type="Proteomes" id="UP000424527"/>
    </source>
</evidence>
<dbReference type="GO" id="GO:0005524">
    <property type="term" value="F:ATP binding"/>
    <property type="evidence" value="ECO:0007669"/>
    <property type="project" value="UniProtKB-KW"/>
</dbReference>
<evidence type="ECO:0000256" key="6">
    <source>
        <dbReference type="ARBA" id="ARBA00022777"/>
    </source>
</evidence>
<dbReference type="SUPFAM" id="SSF56112">
    <property type="entry name" value="Protein kinase-like (PK-like)"/>
    <property type="match status" value="1"/>
</dbReference>
<dbReference type="EMBL" id="REGW02000003">
    <property type="protein sequence ID" value="KAE8298532.1"/>
    <property type="molecule type" value="Genomic_DNA"/>
</dbReference>
<feature type="compositionally biased region" description="Polar residues" evidence="10">
    <location>
        <begin position="935"/>
        <end position="946"/>
    </location>
</feature>
<comment type="cofactor">
    <cofactor evidence="1">
        <name>Mg(2+)</name>
        <dbReference type="ChEBI" id="CHEBI:18420"/>
    </cofactor>
</comment>
<dbReference type="Gene3D" id="1.10.510.10">
    <property type="entry name" value="Transferase(Phosphotransferase) domain 1"/>
    <property type="match status" value="1"/>
</dbReference>
<dbReference type="InterPro" id="IPR056865">
    <property type="entry name" value="CCTL2_WNK"/>
</dbReference>
<dbReference type="FunFam" id="3.10.20.90:FF:000012">
    <property type="entry name" value="Serine/threonine-protein kinase WNK1 isoform 2"/>
    <property type="match status" value="1"/>
</dbReference>
<feature type="compositionally biased region" description="Polar residues" evidence="10">
    <location>
        <begin position="1086"/>
        <end position="1100"/>
    </location>
</feature>
<feature type="compositionally biased region" description="Polar residues" evidence="10">
    <location>
        <begin position="240"/>
        <end position="254"/>
    </location>
</feature>
<dbReference type="Pfam" id="PF24889">
    <property type="entry name" value="CCTL2_WNK"/>
    <property type="match status" value="1"/>
</dbReference>
<dbReference type="PANTHER" id="PTHR13902">
    <property type="entry name" value="SERINE/THREONINE-PROTEIN KINASE WNK WITH NO LYSINE -RELATED"/>
    <property type="match status" value="1"/>
</dbReference>
<feature type="region of interest" description="Disordered" evidence="10">
    <location>
        <begin position="224"/>
        <end position="257"/>
    </location>
</feature>
<name>A0A6G0J4Z1_LARCR</name>
<keyword evidence="14" id="KW-1185">Reference proteome</keyword>
<sequence length="1332" mass="141847">MMRLWMSTPLGCVCWRWRPQNIPYSECQNAAQIYRKVTSGVKPASYSKVSDPEIKEIIGECICHRWEERYSIKDLLNHAFFAEDTGVRVEINEEDDGKKSSIALKLWVEDPKKLKGKYKDTGAIEFTFDLVSEVPEVVAQEMVESGFFLDCDVKIVGKSIRDRVALIKWRRERTVSPGNGEPAVKKTQQNLLQVPGTGVQQAATLVTTDYEDQEVEQQTLICTVPATSSTTSESGPSSTMQLDDLNNQQNSPYQSLPEPVSTAQMIYSPPAQVDPQLHQGPYQQPTAQASQENYTQTSTQLHQGAYQQTTGQLHLGAYQQPAPQLHQGSYQSQTCHLQPAAVLPQFPSPYPVVQTGGIKPPPFPLGPLPCAYTSSGPPVSSSHYSPSPHHPSLPLTPHAAFPSMPTLGTPQTPLSTPQHVPNVALPTPLFAMGMSPAVSQQQGGLITSQTNLSSFHTTHPLPLSQVQPTPYPAPYPEQELAEQPVQVQAIAPQGNLGDVHLLSSVHPVLPAVQTHLWGSGVDTETTAPGLDLTVAPTAPVPAPASISVQVETQAPAQPLVAAQNQPPVPAQAVAMPQTPASTHVKDPTSVQALASAPVQAPVSASGPTFEPPKSSSTSSDATSAVDKPKLSVPGLSSAPIPITLPASVESAAAAHAPTPVAASVPAPVLQPAGIQTAASVSECSSLATTQQNLEQTSASSSLQQEPCVEVSNTGDKMVECQLETHNHKMVTFKFDLDGDAPEEIATYMVENGFILMLEKEVFIDQLKDIVDKAEDMLNEDTEGERASTLSCSPQQGQISEGLVGESQQPGAPQPVYQQNVLHTGKRWFIICPVEETPTSSQETPSDGTTTQSPGSSANTQPADGGTARPSASREEGSSSTMSGGSGGFTYDVYGFCSPPIMSNTDPLLFASLSPPVSAPPTLQSVSSVEPPGSLAQPTVHQSQPARAQTLPPSSPHTSFPVEESQGSPLGSSSPIHAAHQMPDITCPVSIADEVPCCPLVMPLSLDRGVIAHSSLWCSTSPFPAWEGPKCPHFPRALHHPSMVQGLVSQMAEGRLGRGGFVDSTIKTLDEKLRNLLYQEYAPMYPSGSTAETPGSGTEYIQSPPGPDSATGGSGNSTPGPMGEGRYRAGEQLPQIPERMDSLSTLSDSAVCASLSRRHLPHSASCSGTRGRFKIISVPPEVANRRDVKQRSWSSAASPAHPVGYSVDHVQAEAMTASTTIGRFSVVSTEDDITQRTRHSRYSAPPDFYLDTPPTMAKRSSLPHNLTSPSVPVDITVHARFLSSDSGAESSPAKLAPATPSQHTRTERRGSDLMKRACGLPPSLRAQQQCAEL</sequence>
<dbReference type="GO" id="GO:0004674">
    <property type="term" value="F:protein serine/threonine kinase activity"/>
    <property type="evidence" value="ECO:0007669"/>
    <property type="project" value="UniProtKB-KW"/>
</dbReference>
<feature type="compositionally biased region" description="Low complexity" evidence="10">
    <location>
        <begin position="227"/>
        <end position="239"/>
    </location>
</feature>
<evidence type="ECO:0000256" key="9">
    <source>
        <dbReference type="ARBA" id="ARBA00048679"/>
    </source>
</evidence>
<accession>A0A6G0J4Z1</accession>
<gene>
    <name evidence="13" type="ORF">D5F01_LYC03034</name>
</gene>
<evidence type="ECO:0000259" key="11">
    <source>
        <dbReference type="Pfam" id="PF12202"/>
    </source>
</evidence>
<comment type="catalytic activity">
    <reaction evidence="9">
        <text>L-seryl-[protein] + ATP = O-phospho-L-seryl-[protein] + ADP + H(+)</text>
        <dbReference type="Rhea" id="RHEA:17989"/>
        <dbReference type="Rhea" id="RHEA-COMP:9863"/>
        <dbReference type="Rhea" id="RHEA-COMP:11604"/>
        <dbReference type="ChEBI" id="CHEBI:15378"/>
        <dbReference type="ChEBI" id="CHEBI:29999"/>
        <dbReference type="ChEBI" id="CHEBI:30616"/>
        <dbReference type="ChEBI" id="CHEBI:83421"/>
        <dbReference type="ChEBI" id="CHEBI:456216"/>
        <dbReference type="EC" id="2.7.11.1"/>
    </reaction>
</comment>
<keyword evidence="3" id="KW-0723">Serine/threonine-protein kinase</keyword>
<feature type="region of interest" description="Disordered" evidence="10">
    <location>
        <begin position="375"/>
        <end position="419"/>
    </location>
</feature>
<evidence type="ECO:0000256" key="10">
    <source>
        <dbReference type="SAM" id="MobiDB-lite"/>
    </source>
</evidence>
<dbReference type="Gene3D" id="3.10.20.90">
    <property type="entry name" value="Phosphatidylinositol 3-kinase Catalytic Subunit, Chain A, domain 1"/>
    <property type="match status" value="2"/>
</dbReference>
<keyword evidence="4" id="KW-0808">Transferase</keyword>
<evidence type="ECO:0000256" key="2">
    <source>
        <dbReference type="ARBA" id="ARBA00012513"/>
    </source>
</evidence>
<feature type="compositionally biased region" description="Polar residues" evidence="10">
    <location>
        <begin position="406"/>
        <end position="419"/>
    </location>
</feature>
<protein>
    <recommendedName>
        <fullName evidence="2">non-specific serine/threonine protein kinase</fullName>
        <ecNumber evidence="2">2.7.11.1</ecNumber>
    </recommendedName>
</protein>
<feature type="region of interest" description="Disordered" evidence="10">
    <location>
        <begin position="271"/>
        <end position="300"/>
    </location>
</feature>
<feature type="compositionally biased region" description="Low complexity" evidence="10">
    <location>
        <begin position="375"/>
        <end position="398"/>
    </location>
</feature>
<feature type="compositionally biased region" description="Polar residues" evidence="10">
    <location>
        <begin position="281"/>
        <end position="300"/>
    </location>
</feature>
<proteinExistence type="predicted"/>
<dbReference type="InterPro" id="IPR024678">
    <property type="entry name" value="Kinase_OSR1/WNK_CCT"/>
</dbReference>